<organism evidence="1 2">
    <name type="scientific">Coniosporium uncinatum</name>
    <dbReference type="NCBI Taxonomy" id="93489"/>
    <lineage>
        <taxon>Eukaryota</taxon>
        <taxon>Fungi</taxon>
        <taxon>Dikarya</taxon>
        <taxon>Ascomycota</taxon>
        <taxon>Pezizomycotina</taxon>
        <taxon>Dothideomycetes</taxon>
        <taxon>Dothideomycetes incertae sedis</taxon>
        <taxon>Coniosporium</taxon>
    </lineage>
</organism>
<name>A0ACC3D8G8_9PEZI</name>
<reference evidence="1" key="1">
    <citation type="submission" date="2024-09" db="EMBL/GenBank/DDBJ databases">
        <title>Black Yeasts Isolated from many extreme environments.</title>
        <authorList>
            <person name="Coleine C."/>
            <person name="Stajich J.E."/>
            <person name="Selbmann L."/>
        </authorList>
    </citation>
    <scope>NUCLEOTIDE SEQUENCE</scope>
    <source>
        <strain evidence="1">CCFEE 5737</strain>
    </source>
</reference>
<accession>A0ACC3D8G8</accession>
<proteinExistence type="predicted"/>
<dbReference type="Proteomes" id="UP001186974">
    <property type="component" value="Unassembled WGS sequence"/>
</dbReference>
<comment type="caution">
    <text evidence="1">The sequence shown here is derived from an EMBL/GenBank/DDBJ whole genome shotgun (WGS) entry which is preliminary data.</text>
</comment>
<dbReference type="EMBL" id="JAWDJW010006876">
    <property type="protein sequence ID" value="KAK3063367.1"/>
    <property type="molecule type" value="Genomic_DNA"/>
</dbReference>
<gene>
    <name evidence="1" type="ORF">LTS18_000909</name>
</gene>
<protein>
    <submittedName>
        <fullName evidence="1">Uncharacterized protein</fullName>
    </submittedName>
</protein>
<keyword evidence="2" id="KW-1185">Reference proteome</keyword>
<evidence type="ECO:0000313" key="1">
    <source>
        <dbReference type="EMBL" id="KAK3063367.1"/>
    </source>
</evidence>
<evidence type="ECO:0000313" key="2">
    <source>
        <dbReference type="Proteomes" id="UP001186974"/>
    </source>
</evidence>
<sequence>MSTSHSDFDDEALPSNHAFNDGLYTAASVALPVSPIESASTVATEIEETSGPSTPPRTPFNPKNKKQARILRNRALKTASQDTTPAASSAEETSPPSSRPTTPNPKSQRRPPNPIPSNPPMPKALRPLLVASIGNPGPYLNTLHSAGHTALASLATILRFSSFQKESLYKGGLVSRSTEAAGRRFNLFSGFAASPTASDRNGAGDPYVLFQSQAAMNVSGKPVGDAWRAFGREVAGTTAETETQPVLVVLHDELERPLGKISVRTQGSLKGHNGLKSIQKALPTERHGFVRVGVGIGRPESRESDEVARYVLRKMTGREREAVEGCVGEVLEILRDVAEGKIRVGGE</sequence>